<dbReference type="Proteomes" id="UP000019276">
    <property type="component" value="Unassembled WGS sequence"/>
</dbReference>
<dbReference type="STRING" id="1328313.DS2_04380"/>
<reference evidence="11 12" key="1">
    <citation type="journal article" date="2014" name="Genome Announc.">
        <title>Draft Genome Sequence of the Agar-Degrading Bacterium Catenovulum sp. Strain DS-2, Isolated from Intestines of Haliotis diversicolor.</title>
        <authorList>
            <person name="Shan D."/>
            <person name="Li X."/>
            <person name="Gu Z."/>
            <person name="Wei G."/>
            <person name="Gao Z."/>
            <person name="Shao Z."/>
        </authorList>
    </citation>
    <scope>NUCLEOTIDE SEQUENCE [LARGE SCALE GENOMIC DNA]</scope>
    <source>
        <strain evidence="11 12">DS-2</strain>
    </source>
</reference>
<keyword evidence="6 9" id="KW-1133">Transmembrane helix</keyword>
<dbReference type="GO" id="GO:0022857">
    <property type="term" value="F:transmembrane transporter activity"/>
    <property type="evidence" value="ECO:0007669"/>
    <property type="project" value="UniProtKB-UniRule"/>
</dbReference>
<evidence type="ECO:0000256" key="8">
    <source>
        <dbReference type="ARBA" id="ARBA00038436"/>
    </source>
</evidence>
<dbReference type="InterPro" id="IPR007387">
    <property type="entry name" value="TRAP_DctQ"/>
</dbReference>
<dbReference type="AlphaFoldDB" id="W7QHM4"/>
<comment type="subunit">
    <text evidence="9">The complex comprises the extracytoplasmic solute receptor protein and the two transmembrane proteins.</text>
</comment>
<sequence>MLVQISDKLDAFSEACGNIVAWLATIIVLLMAGIVFLRYGLSIGSIAAQEAVLYLHSAIFLLGAAYTLKCNEHVRVDVFYSKLSTSKQALVNLCGTVLLLWPVVVTIAIYSWQYVGDSWRIMETSVDAGGLPFVYILKSFILIFCLLLLVQGLSEVIKNIKILREGRA</sequence>
<dbReference type="RefSeq" id="WP_035013424.1">
    <property type="nucleotide sequence ID" value="NZ_ARZY01000005.1"/>
</dbReference>
<proteinExistence type="inferred from homology"/>
<keyword evidence="12" id="KW-1185">Reference proteome</keyword>
<organism evidence="11 12">
    <name type="scientific">Catenovulum agarivorans DS-2</name>
    <dbReference type="NCBI Taxonomy" id="1328313"/>
    <lineage>
        <taxon>Bacteria</taxon>
        <taxon>Pseudomonadati</taxon>
        <taxon>Pseudomonadota</taxon>
        <taxon>Gammaproteobacteria</taxon>
        <taxon>Alteromonadales</taxon>
        <taxon>Alteromonadaceae</taxon>
        <taxon>Catenovulum</taxon>
    </lineage>
</organism>
<keyword evidence="7 9" id="KW-0472">Membrane</keyword>
<evidence type="ECO:0000259" key="10">
    <source>
        <dbReference type="Pfam" id="PF04290"/>
    </source>
</evidence>
<feature type="transmembrane region" description="Helical" evidence="9">
    <location>
        <begin position="132"/>
        <end position="154"/>
    </location>
</feature>
<evidence type="ECO:0000256" key="5">
    <source>
        <dbReference type="ARBA" id="ARBA00022692"/>
    </source>
</evidence>
<comment type="function">
    <text evidence="9">Part of the tripartite ATP-independent periplasmic (TRAP) transport system.</text>
</comment>
<comment type="subcellular location">
    <subcellularLocation>
        <location evidence="1 9">Cell inner membrane</location>
        <topology evidence="1 9">Multi-pass membrane protein</topology>
    </subcellularLocation>
</comment>
<dbReference type="PANTHER" id="PTHR35011:SF4">
    <property type="entry name" value="SLL1102 PROTEIN"/>
    <property type="match status" value="1"/>
</dbReference>
<dbReference type="InterPro" id="IPR055348">
    <property type="entry name" value="DctQ"/>
</dbReference>
<dbReference type="EMBL" id="ARZY01000005">
    <property type="protein sequence ID" value="EWH11381.1"/>
    <property type="molecule type" value="Genomic_DNA"/>
</dbReference>
<comment type="similarity">
    <text evidence="8 9">Belongs to the TRAP transporter small permease family.</text>
</comment>
<evidence type="ECO:0000313" key="11">
    <source>
        <dbReference type="EMBL" id="EWH11381.1"/>
    </source>
</evidence>
<evidence type="ECO:0000313" key="12">
    <source>
        <dbReference type="Proteomes" id="UP000019276"/>
    </source>
</evidence>
<feature type="domain" description="Tripartite ATP-independent periplasmic transporters DctQ component" evidence="10">
    <location>
        <begin position="27"/>
        <end position="160"/>
    </location>
</feature>
<comment type="caution">
    <text evidence="11">The sequence shown here is derived from an EMBL/GenBank/DDBJ whole genome shotgun (WGS) entry which is preliminary data.</text>
</comment>
<evidence type="ECO:0000256" key="9">
    <source>
        <dbReference type="RuleBase" id="RU369079"/>
    </source>
</evidence>
<keyword evidence="4 9" id="KW-0997">Cell inner membrane</keyword>
<dbReference type="Pfam" id="PF04290">
    <property type="entry name" value="DctQ"/>
    <property type="match status" value="1"/>
</dbReference>
<protein>
    <recommendedName>
        <fullName evidence="9">TRAP transporter small permease protein</fullName>
    </recommendedName>
</protein>
<dbReference type="GO" id="GO:0005886">
    <property type="term" value="C:plasma membrane"/>
    <property type="evidence" value="ECO:0007669"/>
    <property type="project" value="UniProtKB-SubCell"/>
</dbReference>
<evidence type="ECO:0000256" key="4">
    <source>
        <dbReference type="ARBA" id="ARBA00022519"/>
    </source>
</evidence>
<feature type="transmembrane region" description="Helical" evidence="9">
    <location>
        <begin position="20"/>
        <end position="39"/>
    </location>
</feature>
<dbReference type="OrthoDB" id="9795655at2"/>
<keyword evidence="2 9" id="KW-0813">Transport</keyword>
<name>W7QHM4_9ALTE</name>
<keyword evidence="3" id="KW-1003">Cell membrane</keyword>
<evidence type="ECO:0000256" key="2">
    <source>
        <dbReference type="ARBA" id="ARBA00022448"/>
    </source>
</evidence>
<dbReference type="PANTHER" id="PTHR35011">
    <property type="entry name" value="2,3-DIKETO-L-GULONATE TRAP TRANSPORTER SMALL PERMEASE PROTEIN YIAM"/>
    <property type="match status" value="1"/>
</dbReference>
<gene>
    <name evidence="11" type="ORF">DS2_04380</name>
</gene>
<evidence type="ECO:0000256" key="6">
    <source>
        <dbReference type="ARBA" id="ARBA00022989"/>
    </source>
</evidence>
<evidence type="ECO:0000256" key="1">
    <source>
        <dbReference type="ARBA" id="ARBA00004429"/>
    </source>
</evidence>
<feature type="transmembrane region" description="Helical" evidence="9">
    <location>
        <begin position="51"/>
        <end position="68"/>
    </location>
</feature>
<accession>W7QHM4</accession>
<evidence type="ECO:0000256" key="3">
    <source>
        <dbReference type="ARBA" id="ARBA00022475"/>
    </source>
</evidence>
<feature type="transmembrane region" description="Helical" evidence="9">
    <location>
        <begin position="89"/>
        <end position="112"/>
    </location>
</feature>
<evidence type="ECO:0000256" key="7">
    <source>
        <dbReference type="ARBA" id="ARBA00023136"/>
    </source>
</evidence>
<keyword evidence="5 9" id="KW-0812">Transmembrane</keyword>
<dbReference type="PATRIC" id="fig|1328313.3.peg.907"/>
<dbReference type="eggNOG" id="COG4665">
    <property type="taxonomic scope" value="Bacteria"/>
</dbReference>